<feature type="binding site" evidence="6">
    <location>
        <position position="263"/>
    </location>
    <ligand>
        <name>ATP</name>
        <dbReference type="ChEBI" id="CHEBI:30616"/>
    </ligand>
</feature>
<evidence type="ECO:0000256" key="8">
    <source>
        <dbReference type="SAM" id="Phobius"/>
    </source>
</evidence>
<dbReference type="GO" id="GO:0004674">
    <property type="term" value="F:protein serine/threonine kinase activity"/>
    <property type="evidence" value="ECO:0007669"/>
    <property type="project" value="UniProtKB-KW"/>
</dbReference>
<comment type="similarity">
    <text evidence="7">Belongs to the protein kinase superfamily.</text>
</comment>
<dbReference type="Gene3D" id="3.30.200.20">
    <property type="entry name" value="Phosphorylase Kinase, domain 1"/>
    <property type="match status" value="1"/>
</dbReference>
<keyword evidence="2" id="KW-0808">Transferase</keyword>
<feature type="transmembrane region" description="Helical" evidence="8">
    <location>
        <begin position="12"/>
        <end position="30"/>
    </location>
</feature>
<dbReference type="PROSITE" id="PS00108">
    <property type="entry name" value="PROTEIN_KINASE_ST"/>
    <property type="match status" value="1"/>
</dbReference>
<proteinExistence type="inferred from homology"/>
<evidence type="ECO:0000313" key="11">
    <source>
        <dbReference type="Proteomes" id="UP000594638"/>
    </source>
</evidence>
<evidence type="ECO:0000256" key="4">
    <source>
        <dbReference type="ARBA" id="ARBA00022777"/>
    </source>
</evidence>
<name>A0A8S0PA68_OLEEU</name>
<dbReference type="PROSITE" id="PS50011">
    <property type="entry name" value="PROTEIN_KINASE_DOM"/>
    <property type="match status" value="1"/>
</dbReference>
<dbReference type="FunFam" id="3.30.200.20:FF:000415">
    <property type="entry name" value="receptor-like serine/threonine-protein kinase NCRK"/>
    <property type="match status" value="1"/>
</dbReference>
<dbReference type="PROSITE" id="PS00107">
    <property type="entry name" value="PROTEIN_KINASE_ATP"/>
    <property type="match status" value="1"/>
</dbReference>
<keyword evidence="3 6" id="KW-0547">Nucleotide-binding</keyword>
<dbReference type="OrthoDB" id="1890790at2759"/>
<dbReference type="SUPFAM" id="SSF56112">
    <property type="entry name" value="Protein kinase-like (PK-like)"/>
    <property type="match status" value="1"/>
</dbReference>
<feature type="domain" description="Protein kinase" evidence="9">
    <location>
        <begin position="235"/>
        <end position="383"/>
    </location>
</feature>
<keyword evidence="8" id="KW-0812">Transmembrane</keyword>
<dbReference type="GO" id="GO:0005524">
    <property type="term" value="F:ATP binding"/>
    <property type="evidence" value="ECO:0007669"/>
    <property type="project" value="UniProtKB-UniRule"/>
</dbReference>
<dbReference type="Proteomes" id="UP000594638">
    <property type="component" value="Unassembled WGS sequence"/>
</dbReference>
<evidence type="ECO:0000256" key="3">
    <source>
        <dbReference type="ARBA" id="ARBA00022741"/>
    </source>
</evidence>
<comment type="caution">
    <text evidence="10">The sequence shown here is derived from an EMBL/GenBank/DDBJ whole genome shotgun (WGS) entry which is preliminary data.</text>
</comment>
<keyword evidence="10" id="KW-0675">Receptor</keyword>
<dbReference type="Gene3D" id="1.10.510.10">
    <property type="entry name" value="Transferase(Phosphotransferase) domain 1"/>
    <property type="match status" value="1"/>
</dbReference>
<evidence type="ECO:0000256" key="5">
    <source>
        <dbReference type="ARBA" id="ARBA00022840"/>
    </source>
</evidence>
<keyword evidence="4 10" id="KW-0418">Kinase</keyword>
<keyword evidence="8" id="KW-0472">Membrane</keyword>
<dbReference type="SMART" id="SM00220">
    <property type="entry name" value="S_TKc"/>
    <property type="match status" value="1"/>
</dbReference>
<sequence>MNVGLEHMTLHVEFALLFIIAVVWIQHTLCDETSRTSEKNKWTCTCSIAQQANMNFVLANCSSSCDCRPDAGGSSESRWTCTCAADRLPRVVGEDSNSGCFTSCDCNSGTLSAKKHWKERILSKVVVIVLLLCAAFITIAFIATMLWHLYRKDKHPVQLPLFSSDGQTSCSSGTNLINQGTSSMAECKGRVGSSMKPFIGCIPNTSFQFRRKAGAIHGTIIQFSYSELESAINNFSEANVIGVGGSSHVYIGHLKNGRIVAIKRIKTKAGPDAEYVFLTEIELISRLHHCHVVPLLGYCSDHQGKHAERLLVFDYVPNGNLRECLDGDSGQFLDWSTRISIALGAARGLEYLHEAAAPRILHRDVKSTNILLDENWRAKISKK</sequence>
<evidence type="ECO:0000256" key="6">
    <source>
        <dbReference type="PROSITE-ProRule" id="PRU10141"/>
    </source>
</evidence>
<dbReference type="AlphaFoldDB" id="A0A8S0PA68"/>
<organism evidence="10 11">
    <name type="scientific">Olea europaea subsp. europaea</name>
    <dbReference type="NCBI Taxonomy" id="158383"/>
    <lineage>
        <taxon>Eukaryota</taxon>
        <taxon>Viridiplantae</taxon>
        <taxon>Streptophyta</taxon>
        <taxon>Embryophyta</taxon>
        <taxon>Tracheophyta</taxon>
        <taxon>Spermatophyta</taxon>
        <taxon>Magnoliopsida</taxon>
        <taxon>eudicotyledons</taxon>
        <taxon>Gunneridae</taxon>
        <taxon>Pentapetalae</taxon>
        <taxon>asterids</taxon>
        <taxon>lamiids</taxon>
        <taxon>Lamiales</taxon>
        <taxon>Oleaceae</taxon>
        <taxon>Oleeae</taxon>
        <taxon>Olea</taxon>
    </lineage>
</organism>
<keyword evidence="8" id="KW-1133">Transmembrane helix</keyword>
<evidence type="ECO:0000256" key="2">
    <source>
        <dbReference type="ARBA" id="ARBA00022679"/>
    </source>
</evidence>
<keyword evidence="1 7" id="KW-0723">Serine/threonine-protein kinase</keyword>
<feature type="transmembrane region" description="Helical" evidence="8">
    <location>
        <begin position="125"/>
        <end position="150"/>
    </location>
</feature>
<evidence type="ECO:0000259" key="9">
    <source>
        <dbReference type="PROSITE" id="PS50011"/>
    </source>
</evidence>
<keyword evidence="5 6" id="KW-0067">ATP-binding</keyword>
<dbReference type="InterPro" id="IPR000719">
    <property type="entry name" value="Prot_kinase_dom"/>
</dbReference>
<evidence type="ECO:0000256" key="1">
    <source>
        <dbReference type="ARBA" id="ARBA00022527"/>
    </source>
</evidence>
<dbReference type="InterPro" id="IPR017441">
    <property type="entry name" value="Protein_kinase_ATP_BS"/>
</dbReference>
<dbReference type="Gramene" id="OE9A028361T1">
    <property type="protein sequence ID" value="OE9A028361C1"/>
    <property type="gene ID" value="OE9A028361"/>
</dbReference>
<gene>
    <name evidence="10" type="ORF">OLEA9_A028361</name>
</gene>
<evidence type="ECO:0000256" key="7">
    <source>
        <dbReference type="RuleBase" id="RU000304"/>
    </source>
</evidence>
<dbReference type="EMBL" id="CACTIH010000016">
    <property type="protein sequence ID" value="CAA2934584.1"/>
    <property type="molecule type" value="Genomic_DNA"/>
</dbReference>
<dbReference type="InterPro" id="IPR008271">
    <property type="entry name" value="Ser/Thr_kinase_AS"/>
</dbReference>
<dbReference type="PANTHER" id="PTHR47989">
    <property type="entry name" value="OS01G0750732 PROTEIN"/>
    <property type="match status" value="1"/>
</dbReference>
<accession>A0A8S0PA68</accession>
<protein>
    <submittedName>
        <fullName evidence="10">Receptor-like serine threonine- kinase NCRK isoform X1</fullName>
    </submittedName>
</protein>
<dbReference type="PANTHER" id="PTHR47989:SF23">
    <property type="entry name" value="RECEPTOR-LIKE SERINE_THREONINE-PROTEIN KINASE NCRK ISOFORM X1"/>
    <property type="match status" value="1"/>
</dbReference>
<dbReference type="InterPro" id="IPR011009">
    <property type="entry name" value="Kinase-like_dom_sf"/>
</dbReference>
<reference evidence="10 11" key="1">
    <citation type="submission" date="2019-12" db="EMBL/GenBank/DDBJ databases">
        <authorList>
            <person name="Alioto T."/>
            <person name="Alioto T."/>
            <person name="Gomez Garrido J."/>
        </authorList>
    </citation>
    <scope>NUCLEOTIDE SEQUENCE [LARGE SCALE GENOMIC DNA]</scope>
</reference>
<evidence type="ECO:0000313" key="10">
    <source>
        <dbReference type="EMBL" id="CAA2934584.1"/>
    </source>
</evidence>
<dbReference type="Pfam" id="PF00069">
    <property type="entry name" value="Pkinase"/>
    <property type="match status" value="1"/>
</dbReference>
<keyword evidence="11" id="KW-1185">Reference proteome</keyword>